<dbReference type="PANTHER" id="PTHR11224:SF10">
    <property type="entry name" value="IP09428P-RELATED"/>
    <property type="match status" value="1"/>
</dbReference>
<proteinExistence type="predicted"/>
<evidence type="ECO:0000259" key="6">
    <source>
        <dbReference type="PROSITE" id="PS50103"/>
    </source>
</evidence>
<name>A0AAD5V7T9_9APHY</name>
<feature type="region of interest" description="Disordered" evidence="5">
    <location>
        <begin position="529"/>
        <end position="589"/>
    </location>
</feature>
<dbReference type="InterPro" id="IPR036855">
    <property type="entry name" value="Znf_CCCH_sf"/>
</dbReference>
<feature type="region of interest" description="Disordered" evidence="5">
    <location>
        <begin position="416"/>
        <end position="492"/>
    </location>
</feature>
<feature type="compositionally biased region" description="Low complexity" evidence="5">
    <location>
        <begin position="68"/>
        <end position="81"/>
    </location>
</feature>
<dbReference type="EMBL" id="JANAWD010000110">
    <property type="protein sequence ID" value="KAJ3486809.1"/>
    <property type="molecule type" value="Genomic_DNA"/>
</dbReference>
<evidence type="ECO:0000256" key="1">
    <source>
        <dbReference type="ARBA" id="ARBA00022723"/>
    </source>
</evidence>
<feature type="domain" description="C3H1-type" evidence="6">
    <location>
        <begin position="41"/>
        <end position="68"/>
    </location>
</feature>
<dbReference type="GO" id="GO:0008270">
    <property type="term" value="F:zinc ion binding"/>
    <property type="evidence" value="ECO:0007669"/>
    <property type="project" value="UniProtKB-KW"/>
</dbReference>
<feature type="compositionally biased region" description="Polar residues" evidence="5">
    <location>
        <begin position="421"/>
        <end position="443"/>
    </location>
</feature>
<evidence type="ECO:0000256" key="3">
    <source>
        <dbReference type="ARBA" id="ARBA00022833"/>
    </source>
</evidence>
<feature type="compositionally biased region" description="Polar residues" evidence="5">
    <location>
        <begin position="560"/>
        <end position="582"/>
    </location>
</feature>
<dbReference type="Gene3D" id="4.10.1000.10">
    <property type="entry name" value="Zinc finger, CCCH-type"/>
    <property type="match status" value="1"/>
</dbReference>
<dbReference type="SUPFAM" id="SSF90229">
    <property type="entry name" value="CCCH zinc finger"/>
    <property type="match status" value="2"/>
</dbReference>
<evidence type="ECO:0000256" key="2">
    <source>
        <dbReference type="ARBA" id="ARBA00022771"/>
    </source>
</evidence>
<dbReference type="AlphaFoldDB" id="A0AAD5V7T9"/>
<keyword evidence="1 4" id="KW-0479">Metal-binding</keyword>
<feature type="zinc finger region" description="C3H1-type" evidence="4">
    <location>
        <begin position="41"/>
        <end position="68"/>
    </location>
</feature>
<keyword evidence="2 4" id="KW-0863">Zinc-finger</keyword>
<keyword evidence="3 4" id="KW-0862">Zinc</keyword>
<evidence type="ECO:0000313" key="7">
    <source>
        <dbReference type="EMBL" id="KAJ3486809.1"/>
    </source>
</evidence>
<feature type="compositionally biased region" description="Basic and acidic residues" evidence="5">
    <location>
        <begin position="445"/>
        <end position="458"/>
    </location>
</feature>
<keyword evidence="8" id="KW-1185">Reference proteome</keyword>
<comment type="caution">
    <text evidence="7">The sequence shown here is derived from an EMBL/GenBank/DDBJ whole genome shotgun (WGS) entry which is preliminary data.</text>
</comment>
<evidence type="ECO:0000256" key="4">
    <source>
        <dbReference type="PROSITE-ProRule" id="PRU00723"/>
    </source>
</evidence>
<dbReference type="GO" id="GO:0000209">
    <property type="term" value="P:protein polyubiquitination"/>
    <property type="evidence" value="ECO:0007669"/>
    <property type="project" value="InterPro"/>
</dbReference>
<evidence type="ECO:0000256" key="5">
    <source>
        <dbReference type="SAM" id="MobiDB-lite"/>
    </source>
</evidence>
<feature type="domain" description="C3H1-type" evidence="6">
    <location>
        <begin position="9"/>
        <end position="37"/>
    </location>
</feature>
<dbReference type="InterPro" id="IPR000571">
    <property type="entry name" value="Znf_CCCH"/>
</dbReference>
<feature type="zinc finger region" description="C3H1-type" evidence="4">
    <location>
        <begin position="162"/>
        <end position="194"/>
    </location>
</feature>
<dbReference type="SMART" id="SM00356">
    <property type="entry name" value="ZnF_C3H1"/>
    <property type="match status" value="3"/>
</dbReference>
<feature type="compositionally biased region" description="Polar residues" evidence="5">
    <location>
        <begin position="537"/>
        <end position="552"/>
    </location>
</feature>
<dbReference type="PROSITE" id="PS50103">
    <property type="entry name" value="ZF_C3H1"/>
    <property type="match status" value="3"/>
</dbReference>
<evidence type="ECO:0000313" key="8">
    <source>
        <dbReference type="Proteomes" id="UP001212997"/>
    </source>
</evidence>
<dbReference type="GO" id="GO:0061630">
    <property type="term" value="F:ubiquitin protein ligase activity"/>
    <property type="evidence" value="ECO:0007669"/>
    <property type="project" value="InterPro"/>
</dbReference>
<sequence length="589" mass="64562">MSAQRPTTSKSRGVCKYYQTDRGCFAGSNCKFSHGGPYTPFDASKVCRYYAAGYCLRGETCWFKHVRPSSPTTSKTTPGAPSDEKPIVGASAEDDDHLCCICMEKPTTFGLLGQPLPYSDVLFGLLSESVVHPGSLFVTPSSHFYPQGDPIKEATITRYKASMARVPCKHFQKSPKNKKFCPFGSDCFYKHEEDDGTPYVFPYGADHYMEIARRHRQRTPWFHTEWAGFVDESDYDDGDGEDDDGSLPNGDTVEVDLFPWVDDFSAALAALRGHLARQTYTDLSIEAQTPTEGGDGGESSEAGDTLDRVSDGEDTTSHMLLTRLSDMAQAEAEDEELLRWFIPSPDLATPLETRSTLSEPAALVRAFDLTLAESIPLRMSPPLPHLSAVSPLGASTPLEGHPRFSTVVHHRSHPTIDMNEDSQATSSMKADELPNSSEPTSPTHEVAESCSIRDDFKMPGEAAIPDDDIRTSASLPSDDIPPLRPSVSLPDVHSQRAELRSLPELELQEVDPPVLTDGRGRVVWSSTAASRVRKGRTISQQKPRCESSTVLTNDADETPSEPSQTPSLVRSRSFPAVSTSSGRFRETAE</sequence>
<feature type="region of interest" description="Disordered" evidence="5">
    <location>
        <begin position="283"/>
        <end position="313"/>
    </location>
</feature>
<feature type="region of interest" description="Disordered" evidence="5">
    <location>
        <begin position="68"/>
        <end position="87"/>
    </location>
</feature>
<feature type="zinc finger region" description="C3H1-type" evidence="4">
    <location>
        <begin position="9"/>
        <end position="37"/>
    </location>
</feature>
<dbReference type="InterPro" id="IPR045072">
    <property type="entry name" value="MKRN-like"/>
</dbReference>
<reference evidence="7" key="1">
    <citation type="submission" date="2022-07" db="EMBL/GenBank/DDBJ databases">
        <title>Genome Sequence of Physisporinus lineatus.</title>
        <authorList>
            <person name="Buettner E."/>
        </authorList>
    </citation>
    <scope>NUCLEOTIDE SEQUENCE</scope>
    <source>
        <strain evidence="7">VT162</strain>
    </source>
</reference>
<feature type="domain" description="C3H1-type" evidence="6">
    <location>
        <begin position="162"/>
        <end position="194"/>
    </location>
</feature>
<organism evidence="7 8">
    <name type="scientific">Meripilus lineatus</name>
    <dbReference type="NCBI Taxonomy" id="2056292"/>
    <lineage>
        <taxon>Eukaryota</taxon>
        <taxon>Fungi</taxon>
        <taxon>Dikarya</taxon>
        <taxon>Basidiomycota</taxon>
        <taxon>Agaricomycotina</taxon>
        <taxon>Agaricomycetes</taxon>
        <taxon>Polyporales</taxon>
        <taxon>Meripilaceae</taxon>
        <taxon>Meripilus</taxon>
    </lineage>
</organism>
<protein>
    <recommendedName>
        <fullName evidence="6">C3H1-type domain-containing protein</fullName>
    </recommendedName>
</protein>
<dbReference type="PANTHER" id="PTHR11224">
    <property type="entry name" value="MAKORIN-RELATED"/>
    <property type="match status" value="1"/>
</dbReference>
<gene>
    <name evidence="7" type="ORF">NLI96_g3982</name>
</gene>
<dbReference type="Proteomes" id="UP001212997">
    <property type="component" value="Unassembled WGS sequence"/>
</dbReference>
<accession>A0AAD5V7T9</accession>